<dbReference type="AlphaFoldDB" id="A0A291B8Y7"/>
<dbReference type="Proteomes" id="UP000218160">
    <property type="component" value="Chromosome 1"/>
</dbReference>
<keyword evidence="2" id="KW-1185">Reference proteome</keyword>
<accession>A0A291B8Y7</accession>
<evidence type="ECO:0000313" key="1">
    <source>
        <dbReference type="EMBL" id="ATF09464.1"/>
    </source>
</evidence>
<sequence length="54" mass="6034">MSKPSKHDFIVNINIQLLQSFELVIDLDGHIIYAMMAPDTTKHSPIRINVALGS</sequence>
<dbReference type="EMBL" id="CP020660">
    <property type="protein sequence ID" value="ATF09464.1"/>
    <property type="molecule type" value="Genomic_DNA"/>
</dbReference>
<gene>
    <name evidence="1" type="ORF">BTN50_0959</name>
</gene>
<protein>
    <submittedName>
        <fullName evidence="1">Uncharacterized protein</fullName>
    </submittedName>
</protein>
<proteinExistence type="predicted"/>
<reference evidence="2" key="1">
    <citation type="submission" date="2017-04" db="EMBL/GenBank/DDBJ databases">
        <title>Genome evolution of the luminous symbionts of deep sea anglerfish.</title>
        <authorList>
            <person name="Hendry T.A."/>
        </authorList>
    </citation>
    <scope>NUCLEOTIDE SEQUENCE [LARGE SCALE GENOMIC DNA]</scope>
</reference>
<organism evidence="1 2">
    <name type="scientific">Candidatus Enterovibrio altilux</name>
    <dbReference type="NCBI Taxonomy" id="1927128"/>
    <lineage>
        <taxon>Bacteria</taxon>
        <taxon>Pseudomonadati</taxon>
        <taxon>Pseudomonadota</taxon>
        <taxon>Gammaproteobacteria</taxon>
        <taxon>Vibrionales</taxon>
        <taxon>Vibrionaceae</taxon>
        <taxon>Enterovibrio</taxon>
    </lineage>
</organism>
<dbReference type="KEGG" id="elux:BTN50_0959"/>
<name>A0A291B8Y7_9GAMM</name>
<evidence type="ECO:0000313" key="2">
    <source>
        <dbReference type="Proteomes" id="UP000218160"/>
    </source>
</evidence>